<feature type="region of interest" description="Disordered" evidence="8">
    <location>
        <begin position="159"/>
        <end position="293"/>
    </location>
</feature>
<protein>
    <submittedName>
        <fullName evidence="9">Chromatin modification-related protein EAF7-domain-containing protein</fullName>
    </submittedName>
</protein>
<feature type="region of interest" description="Disordered" evidence="8">
    <location>
        <begin position="1"/>
        <end position="50"/>
    </location>
</feature>
<keyword evidence="4" id="KW-0805">Transcription regulation</keyword>
<dbReference type="PANTHER" id="PTHR13581:SF5">
    <property type="entry name" value="MRG_MORF4L-BINDING PROTEIN"/>
    <property type="match status" value="1"/>
</dbReference>
<dbReference type="AlphaFoldDB" id="A0A6A5ZST5"/>
<dbReference type="GO" id="GO:0035267">
    <property type="term" value="C:NuA4 histone acetyltransferase complex"/>
    <property type="evidence" value="ECO:0007669"/>
    <property type="project" value="TreeGrafter"/>
</dbReference>
<evidence type="ECO:0000256" key="1">
    <source>
        <dbReference type="ARBA" id="ARBA00004123"/>
    </source>
</evidence>
<evidence type="ECO:0000256" key="4">
    <source>
        <dbReference type="ARBA" id="ARBA00023015"/>
    </source>
</evidence>
<keyword evidence="5" id="KW-0804">Transcription</keyword>
<evidence type="ECO:0000313" key="10">
    <source>
        <dbReference type="Proteomes" id="UP000799770"/>
    </source>
</evidence>
<evidence type="ECO:0000256" key="3">
    <source>
        <dbReference type="ARBA" id="ARBA00022853"/>
    </source>
</evidence>
<evidence type="ECO:0000256" key="2">
    <source>
        <dbReference type="ARBA" id="ARBA00007117"/>
    </source>
</evidence>
<dbReference type="PANTHER" id="PTHR13581">
    <property type="entry name" value="MRG-BINDING PROTEIN"/>
    <property type="match status" value="1"/>
</dbReference>
<feature type="compositionally biased region" description="Polar residues" evidence="8">
    <location>
        <begin position="22"/>
        <end position="45"/>
    </location>
</feature>
<dbReference type="Proteomes" id="UP000799770">
    <property type="component" value="Unassembled WGS sequence"/>
</dbReference>
<accession>A0A6A5ZST5</accession>
<keyword evidence="6" id="KW-0539">Nucleus</keyword>
<dbReference type="GO" id="GO:0005634">
    <property type="term" value="C:nucleus"/>
    <property type="evidence" value="ECO:0007669"/>
    <property type="project" value="UniProtKB-SubCell"/>
</dbReference>
<evidence type="ECO:0000256" key="6">
    <source>
        <dbReference type="ARBA" id="ARBA00023242"/>
    </source>
</evidence>
<dbReference type="OrthoDB" id="5595141at2759"/>
<dbReference type="EMBL" id="ML977311">
    <property type="protein sequence ID" value="KAF2122306.1"/>
    <property type="molecule type" value="Genomic_DNA"/>
</dbReference>
<name>A0A6A5ZST5_9PLEO</name>
<dbReference type="Pfam" id="PF07904">
    <property type="entry name" value="Eaf7"/>
    <property type="match status" value="1"/>
</dbReference>
<evidence type="ECO:0000313" key="9">
    <source>
        <dbReference type="EMBL" id="KAF2122306.1"/>
    </source>
</evidence>
<feature type="compositionally biased region" description="Low complexity" evidence="8">
    <location>
        <begin position="205"/>
        <end position="219"/>
    </location>
</feature>
<evidence type="ECO:0000256" key="7">
    <source>
        <dbReference type="ARBA" id="ARBA00025178"/>
    </source>
</evidence>
<gene>
    <name evidence="9" type="ORF">BDV96DRAFT_482570</name>
</gene>
<comment type="function">
    <text evidence="7">Component of the NuA4 histone acetyltransferase complex which is involved in transcriptional activation of selected genes principally by acetylation of nucleosomal histone H4 and H2A. The NuA4 complex is also involved in DNA repair.</text>
</comment>
<sequence>MAPRKRAKASAASTPLAEAQPRTPQDSGPTAQSQDLGSPPQNENLLNDPWTDDQETQLFKSMVRWKPTGMHKHFRMISIQNNMRSHGFVTDDTPHTRIPGIWRRLNNLYELPALDAREDAYTFNDAPDPTEPKESGQLPDFELPEEEFGELIWQKRFHGPESDASSSPPLMPIEDDKGLYQPGFGLLTDLPNGPSSQQAESAGDPSPAKGKSARSSKAGTKGGAKGKAGQSSKNSKAQASESEEEESDTNEDEGGGEDEESAESEEEAAPSTRRSNRTGRARAGTTTKRTRKR</sequence>
<keyword evidence="3" id="KW-0156">Chromatin regulator</keyword>
<dbReference type="InterPro" id="IPR012423">
    <property type="entry name" value="Eaf7/MRGBP"/>
</dbReference>
<reference evidence="9" key="1">
    <citation type="journal article" date="2020" name="Stud. Mycol.">
        <title>101 Dothideomycetes genomes: a test case for predicting lifestyles and emergence of pathogens.</title>
        <authorList>
            <person name="Haridas S."/>
            <person name="Albert R."/>
            <person name="Binder M."/>
            <person name="Bloem J."/>
            <person name="Labutti K."/>
            <person name="Salamov A."/>
            <person name="Andreopoulos B."/>
            <person name="Baker S."/>
            <person name="Barry K."/>
            <person name="Bills G."/>
            <person name="Bluhm B."/>
            <person name="Cannon C."/>
            <person name="Castanera R."/>
            <person name="Culley D."/>
            <person name="Daum C."/>
            <person name="Ezra D."/>
            <person name="Gonzalez J."/>
            <person name="Henrissat B."/>
            <person name="Kuo A."/>
            <person name="Liang C."/>
            <person name="Lipzen A."/>
            <person name="Lutzoni F."/>
            <person name="Magnuson J."/>
            <person name="Mondo S."/>
            <person name="Nolan M."/>
            <person name="Ohm R."/>
            <person name="Pangilinan J."/>
            <person name="Park H.-J."/>
            <person name="Ramirez L."/>
            <person name="Alfaro M."/>
            <person name="Sun H."/>
            <person name="Tritt A."/>
            <person name="Yoshinaga Y."/>
            <person name="Zwiers L.-H."/>
            <person name="Turgeon B."/>
            <person name="Goodwin S."/>
            <person name="Spatafora J."/>
            <person name="Crous P."/>
            <person name="Grigoriev I."/>
        </authorList>
    </citation>
    <scope>NUCLEOTIDE SEQUENCE</scope>
    <source>
        <strain evidence="9">CBS 627.86</strain>
    </source>
</reference>
<organism evidence="9 10">
    <name type="scientific">Lophiotrema nucula</name>
    <dbReference type="NCBI Taxonomy" id="690887"/>
    <lineage>
        <taxon>Eukaryota</taxon>
        <taxon>Fungi</taxon>
        <taxon>Dikarya</taxon>
        <taxon>Ascomycota</taxon>
        <taxon>Pezizomycotina</taxon>
        <taxon>Dothideomycetes</taxon>
        <taxon>Pleosporomycetidae</taxon>
        <taxon>Pleosporales</taxon>
        <taxon>Lophiotremataceae</taxon>
        <taxon>Lophiotrema</taxon>
    </lineage>
</organism>
<evidence type="ECO:0000256" key="5">
    <source>
        <dbReference type="ARBA" id="ARBA00023163"/>
    </source>
</evidence>
<comment type="similarity">
    <text evidence="2">Belongs to the EAF7 family.</text>
</comment>
<keyword evidence="10" id="KW-1185">Reference proteome</keyword>
<comment type="subcellular location">
    <subcellularLocation>
        <location evidence="1">Nucleus</location>
    </subcellularLocation>
</comment>
<feature type="compositionally biased region" description="Low complexity" evidence="8">
    <location>
        <begin position="227"/>
        <end position="240"/>
    </location>
</feature>
<proteinExistence type="inferred from homology"/>
<dbReference type="GO" id="GO:0006357">
    <property type="term" value="P:regulation of transcription by RNA polymerase II"/>
    <property type="evidence" value="ECO:0007669"/>
    <property type="project" value="TreeGrafter"/>
</dbReference>
<dbReference type="GO" id="GO:0006325">
    <property type="term" value="P:chromatin organization"/>
    <property type="evidence" value="ECO:0007669"/>
    <property type="project" value="UniProtKB-KW"/>
</dbReference>
<evidence type="ECO:0000256" key="8">
    <source>
        <dbReference type="SAM" id="MobiDB-lite"/>
    </source>
</evidence>
<feature type="compositionally biased region" description="Acidic residues" evidence="8">
    <location>
        <begin position="241"/>
        <end position="268"/>
    </location>
</feature>